<keyword evidence="1" id="KW-0472">Membrane</keyword>
<gene>
    <name evidence="2" type="ORF">GCM10010470_34820</name>
</gene>
<evidence type="ECO:0000313" key="2">
    <source>
        <dbReference type="EMBL" id="GAA2796744.1"/>
    </source>
</evidence>
<dbReference type="EMBL" id="BAAAUX010000014">
    <property type="protein sequence ID" value="GAA2796744.1"/>
    <property type="molecule type" value="Genomic_DNA"/>
</dbReference>
<evidence type="ECO:0000313" key="3">
    <source>
        <dbReference type="Proteomes" id="UP001500979"/>
    </source>
</evidence>
<dbReference type="InterPro" id="IPR025333">
    <property type="entry name" value="DUF4239"/>
</dbReference>
<sequence length="257" mass="27346">MFFLLLLLVVLPALLVAGALLLGRRRKRTSAESDSDSLGFVGGVLNALFTVVLAFYVVFSWQTGDDIEKAATAEANALTDAHWQMSAAPEPAASTIRTLLTQYAARVADHEWPALDAGRADPGTDAILTSLRAEVIGLPADTELQKAAREQATQDVRLIDENHRERVDQATDDQFFTVILLIGTILGALLMVVFPLLVGISPTTANIASMALLTAVLGCTVFMSLELLHPLHGAFGADPDAFRIALESLGVPAPTGT</sequence>
<feature type="transmembrane region" description="Helical" evidence="1">
    <location>
        <begin position="39"/>
        <end position="59"/>
    </location>
</feature>
<comment type="caution">
    <text evidence="2">The sequence shown here is derived from an EMBL/GenBank/DDBJ whole genome shotgun (WGS) entry which is preliminary data.</text>
</comment>
<keyword evidence="1" id="KW-1133">Transmembrane helix</keyword>
<dbReference type="Proteomes" id="UP001500979">
    <property type="component" value="Unassembled WGS sequence"/>
</dbReference>
<keyword evidence="1" id="KW-0812">Transmembrane</keyword>
<keyword evidence="3" id="KW-1185">Reference proteome</keyword>
<feature type="transmembrane region" description="Helical" evidence="1">
    <location>
        <begin position="175"/>
        <end position="198"/>
    </location>
</feature>
<protein>
    <recommendedName>
        <fullName evidence="4">DUF4239 domain-containing protein</fullName>
    </recommendedName>
</protein>
<proteinExistence type="predicted"/>
<organism evidence="2 3">
    <name type="scientific">Saccharopolyspora taberi</name>
    <dbReference type="NCBI Taxonomy" id="60895"/>
    <lineage>
        <taxon>Bacteria</taxon>
        <taxon>Bacillati</taxon>
        <taxon>Actinomycetota</taxon>
        <taxon>Actinomycetes</taxon>
        <taxon>Pseudonocardiales</taxon>
        <taxon>Pseudonocardiaceae</taxon>
        <taxon>Saccharopolyspora</taxon>
    </lineage>
</organism>
<evidence type="ECO:0000256" key="1">
    <source>
        <dbReference type="SAM" id="Phobius"/>
    </source>
</evidence>
<feature type="transmembrane region" description="Helical" evidence="1">
    <location>
        <begin position="204"/>
        <end position="225"/>
    </location>
</feature>
<name>A0ABN3VFE1_9PSEU</name>
<reference evidence="2 3" key="1">
    <citation type="journal article" date="2019" name="Int. J. Syst. Evol. Microbiol.">
        <title>The Global Catalogue of Microorganisms (GCM) 10K type strain sequencing project: providing services to taxonomists for standard genome sequencing and annotation.</title>
        <authorList>
            <consortium name="The Broad Institute Genomics Platform"/>
            <consortium name="The Broad Institute Genome Sequencing Center for Infectious Disease"/>
            <person name="Wu L."/>
            <person name="Ma J."/>
        </authorList>
    </citation>
    <scope>NUCLEOTIDE SEQUENCE [LARGE SCALE GENOMIC DNA]</scope>
    <source>
        <strain evidence="2 3">JCM 9383</strain>
    </source>
</reference>
<dbReference type="Pfam" id="PF14023">
    <property type="entry name" value="Bestrophin-like"/>
    <property type="match status" value="1"/>
</dbReference>
<evidence type="ECO:0008006" key="4">
    <source>
        <dbReference type="Google" id="ProtNLM"/>
    </source>
</evidence>
<accession>A0ABN3VFE1</accession>